<dbReference type="EMBL" id="CP000449">
    <property type="protein sequence ID" value="ABI64301.1"/>
    <property type="molecule type" value="Genomic_DNA"/>
</dbReference>
<dbReference type="PANTHER" id="PTHR30055:SF234">
    <property type="entry name" value="HTH-TYPE TRANSCRIPTIONAL REGULATOR BETI"/>
    <property type="match status" value="1"/>
</dbReference>
<dbReference type="InterPro" id="IPR009057">
    <property type="entry name" value="Homeodomain-like_sf"/>
</dbReference>
<feature type="DNA-binding region" description="H-T-H motif" evidence="4">
    <location>
        <begin position="37"/>
        <end position="56"/>
    </location>
</feature>
<evidence type="ECO:0000256" key="4">
    <source>
        <dbReference type="PROSITE-ProRule" id="PRU00335"/>
    </source>
</evidence>
<dbReference type="PANTHER" id="PTHR30055">
    <property type="entry name" value="HTH-TYPE TRANSCRIPTIONAL REGULATOR RUTR"/>
    <property type="match status" value="1"/>
</dbReference>
<protein>
    <submittedName>
        <fullName evidence="6">Transcriptional regulator, TetR family</fullName>
    </submittedName>
</protein>
<dbReference type="HOGENOM" id="CLU_1265690_0_0_5"/>
<evidence type="ECO:0000256" key="3">
    <source>
        <dbReference type="ARBA" id="ARBA00023163"/>
    </source>
</evidence>
<name>Q0ATT6_MARMM</name>
<dbReference type="Proteomes" id="UP000001964">
    <property type="component" value="Chromosome"/>
</dbReference>
<dbReference type="Pfam" id="PF00440">
    <property type="entry name" value="TetR_N"/>
    <property type="match status" value="1"/>
</dbReference>
<evidence type="ECO:0000313" key="6">
    <source>
        <dbReference type="EMBL" id="ABI64301.1"/>
    </source>
</evidence>
<sequence length="218" mass="24482">MSQGVRPTQQARSRETRDRLVRALDTKLREKAFADVTIAELADAAGLSVGAVYRRFENKDAFIPVIFELYRERLEIFMAGEGRLEIEPAEGLRAALHAACRTGWRFLDQHGYLVRAAHIYSRLRPDLIGDDWEAMLDQARESAKSLLDVFGDEVKRTDRAEAAQMFTYLMNTLPIERAIYPDEGAAAVLTLGEEQFVAAIADTLYGYLVTPDRGQPDG</sequence>
<dbReference type="Gene3D" id="1.10.357.10">
    <property type="entry name" value="Tetracycline Repressor, domain 2"/>
    <property type="match status" value="1"/>
</dbReference>
<keyword evidence="3" id="KW-0804">Transcription</keyword>
<dbReference type="PROSITE" id="PS50977">
    <property type="entry name" value="HTH_TETR_2"/>
    <property type="match status" value="1"/>
</dbReference>
<evidence type="ECO:0000256" key="2">
    <source>
        <dbReference type="ARBA" id="ARBA00023125"/>
    </source>
</evidence>
<dbReference type="eggNOG" id="COG1309">
    <property type="taxonomic scope" value="Bacteria"/>
</dbReference>
<keyword evidence="2 4" id="KW-0238">DNA-binding</keyword>
<dbReference type="KEGG" id="mmr:Mmar10_0005"/>
<dbReference type="OrthoDB" id="7501070at2"/>
<evidence type="ECO:0000259" key="5">
    <source>
        <dbReference type="PROSITE" id="PS50977"/>
    </source>
</evidence>
<evidence type="ECO:0000313" key="7">
    <source>
        <dbReference type="Proteomes" id="UP000001964"/>
    </source>
</evidence>
<accession>Q0ATT6</accession>
<dbReference type="SUPFAM" id="SSF46689">
    <property type="entry name" value="Homeodomain-like"/>
    <property type="match status" value="1"/>
</dbReference>
<gene>
    <name evidence="6" type="ordered locus">Mmar10_0005</name>
</gene>
<evidence type="ECO:0000256" key="1">
    <source>
        <dbReference type="ARBA" id="ARBA00023015"/>
    </source>
</evidence>
<dbReference type="GO" id="GO:0003700">
    <property type="term" value="F:DNA-binding transcription factor activity"/>
    <property type="evidence" value="ECO:0007669"/>
    <property type="project" value="TreeGrafter"/>
</dbReference>
<dbReference type="STRING" id="394221.Mmar10_0005"/>
<reference evidence="6 7" key="1">
    <citation type="submission" date="2006-08" db="EMBL/GenBank/DDBJ databases">
        <title>Complete sequence of Maricaulis maris MCS10.</title>
        <authorList>
            <consortium name="US DOE Joint Genome Institute"/>
            <person name="Copeland A."/>
            <person name="Lucas S."/>
            <person name="Lapidus A."/>
            <person name="Barry K."/>
            <person name="Detter J.C."/>
            <person name="Glavina del Rio T."/>
            <person name="Hammon N."/>
            <person name="Israni S."/>
            <person name="Dalin E."/>
            <person name="Tice H."/>
            <person name="Pitluck S."/>
            <person name="Saunders E."/>
            <person name="Brettin T."/>
            <person name="Bruce D."/>
            <person name="Han C."/>
            <person name="Tapia R."/>
            <person name="Gilna P."/>
            <person name="Schmutz J."/>
            <person name="Larimer F."/>
            <person name="Land M."/>
            <person name="Hauser L."/>
            <person name="Kyrpides N."/>
            <person name="Mikhailova N."/>
            <person name="Viollier P."/>
            <person name="Stephens C."/>
            <person name="Richardson P."/>
        </authorList>
    </citation>
    <scope>NUCLEOTIDE SEQUENCE [LARGE SCALE GENOMIC DNA]</scope>
    <source>
        <strain evidence="6 7">MCS10</strain>
    </source>
</reference>
<proteinExistence type="predicted"/>
<dbReference type="AlphaFoldDB" id="Q0ATT6"/>
<feature type="domain" description="HTH tetR-type" evidence="5">
    <location>
        <begin position="14"/>
        <end position="74"/>
    </location>
</feature>
<dbReference type="GO" id="GO:0000976">
    <property type="term" value="F:transcription cis-regulatory region binding"/>
    <property type="evidence" value="ECO:0007669"/>
    <property type="project" value="TreeGrafter"/>
</dbReference>
<keyword evidence="1" id="KW-0805">Transcription regulation</keyword>
<dbReference type="InterPro" id="IPR050109">
    <property type="entry name" value="HTH-type_TetR-like_transc_reg"/>
</dbReference>
<keyword evidence="7" id="KW-1185">Reference proteome</keyword>
<organism evidence="6 7">
    <name type="scientific">Maricaulis maris (strain MCS10)</name>
    <name type="common">Caulobacter maris</name>
    <dbReference type="NCBI Taxonomy" id="394221"/>
    <lineage>
        <taxon>Bacteria</taxon>
        <taxon>Pseudomonadati</taxon>
        <taxon>Pseudomonadota</taxon>
        <taxon>Alphaproteobacteria</taxon>
        <taxon>Maricaulales</taxon>
        <taxon>Maricaulaceae</taxon>
        <taxon>Maricaulis</taxon>
    </lineage>
</organism>
<dbReference type="InterPro" id="IPR001647">
    <property type="entry name" value="HTH_TetR"/>
</dbReference>